<gene>
    <name evidence="11" type="ORF">MEBOL_002313</name>
</gene>
<sequence>MNLSAAFLLSGAGVASAVALQTLRLGRRGGPGVVLLAGFLALWMMGLFLLEQRTGELADRVLPLGILLAAAFAQAAKDVVERVPRWLLPVAWSGSLAIALTGLLAPRWIYGPGASGAGAAFWPLAGACTVGTVAMTLWLASLARGAGGRERRRRLSLLGANVFGALGGGGLIGLHVMGVSLIGWGVLFLAVSLSLVAYASWAPEDRLEREGLIQAAVQSASFALLMALAAALTSVLTGTGPAWVHALLGAACALPVDASRQLLVEAVTRKLFARPQTVPLLVEAVERQTSRAEHAETLAEVGRLASAVAHEIRNPLGVILAEAKLLELSGAEEESVQAIRDQVARASHFVEDLLHYSRPRPLRVSERELERVVTDAVSRARQAFGETAPEVSLDLAPLRWDVDGEALGDVVVNLVTNALIAVETLPQGRVSVTQQHTDEGVRITVEDNGAGVPQALLSRLFEPFVTGRGRDARRPGTGLGLALCRKWVERHGGTLTHARPATGGARFVILLPKP</sequence>
<dbReference type="Pfam" id="PF00512">
    <property type="entry name" value="HisKA"/>
    <property type="match status" value="1"/>
</dbReference>
<keyword evidence="9" id="KW-0472">Membrane</keyword>
<dbReference type="SUPFAM" id="SSF47384">
    <property type="entry name" value="Homodimeric domain of signal transducing histidine kinase"/>
    <property type="match status" value="1"/>
</dbReference>
<keyword evidence="12" id="KW-1185">Reference proteome</keyword>
<dbReference type="CDD" id="cd00075">
    <property type="entry name" value="HATPase"/>
    <property type="match status" value="1"/>
</dbReference>
<keyword evidence="5" id="KW-0547">Nucleotide-binding</keyword>
<dbReference type="InterPro" id="IPR003661">
    <property type="entry name" value="HisK_dim/P_dom"/>
</dbReference>
<dbReference type="PRINTS" id="PR00344">
    <property type="entry name" value="BCTRLSENSOR"/>
</dbReference>
<keyword evidence="7" id="KW-0067">ATP-binding</keyword>
<keyword evidence="4" id="KW-0808">Transferase</keyword>
<dbReference type="OrthoDB" id="5379182at2"/>
<keyword evidence="9" id="KW-0812">Transmembrane</keyword>
<evidence type="ECO:0000256" key="6">
    <source>
        <dbReference type="ARBA" id="ARBA00022777"/>
    </source>
</evidence>
<evidence type="ECO:0000256" key="3">
    <source>
        <dbReference type="ARBA" id="ARBA00022553"/>
    </source>
</evidence>
<dbReference type="InterPro" id="IPR005467">
    <property type="entry name" value="His_kinase_dom"/>
</dbReference>
<evidence type="ECO:0000313" key="12">
    <source>
        <dbReference type="Proteomes" id="UP000217289"/>
    </source>
</evidence>
<reference evidence="11 12" key="1">
    <citation type="submission" date="2017-06" db="EMBL/GenBank/DDBJ databases">
        <authorList>
            <person name="Kim H.J."/>
            <person name="Triplett B.A."/>
        </authorList>
    </citation>
    <scope>NUCLEOTIDE SEQUENCE [LARGE SCALE GENOMIC DNA]</scope>
    <source>
        <strain evidence="11 12">DSM 14713</strain>
    </source>
</reference>
<dbReference type="KEGG" id="mbd:MEBOL_002313"/>
<dbReference type="Pfam" id="PF02518">
    <property type="entry name" value="HATPase_c"/>
    <property type="match status" value="1"/>
</dbReference>
<comment type="catalytic activity">
    <reaction evidence="1">
        <text>ATP + protein L-histidine = ADP + protein N-phospho-L-histidine.</text>
        <dbReference type="EC" id="2.7.13.3"/>
    </reaction>
</comment>
<accession>A0A250IAF7</accession>
<dbReference type="AlphaFoldDB" id="A0A250IAF7"/>
<evidence type="ECO:0000256" key="9">
    <source>
        <dbReference type="SAM" id="Phobius"/>
    </source>
</evidence>
<evidence type="ECO:0000256" key="2">
    <source>
        <dbReference type="ARBA" id="ARBA00012438"/>
    </source>
</evidence>
<protein>
    <recommendedName>
        <fullName evidence="2">histidine kinase</fullName>
        <ecNumber evidence="2">2.7.13.3</ecNumber>
    </recommendedName>
</protein>
<dbReference type="Gene3D" id="3.30.565.10">
    <property type="entry name" value="Histidine kinase-like ATPase, C-terminal domain"/>
    <property type="match status" value="1"/>
</dbReference>
<keyword evidence="8" id="KW-0902">Two-component regulatory system</keyword>
<feature type="transmembrane region" description="Helical" evidence="9">
    <location>
        <begin position="222"/>
        <end position="244"/>
    </location>
</feature>
<dbReference type="EC" id="2.7.13.3" evidence="2"/>
<dbReference type="GO" id="GO:0000155">
    <property type="term" value="F:phosphorelay sensor kinase activity"/>
    <property type="evidence" value="ECO:0007669"/>
    <property type="project" value="InterPro"/>
</dbReference>
<dbReference type="PANTHER" id="PTHR43065">
    <property type="entry name" value="SENSOR HISTIDINE KINASE"/>
    <property type="match status" value="1"/>
</dbReference>
<feature type="transmembrane region" description="Helical" evidence="9">
    <location>
        <begin position="121"/>
        <end position="143"/>
    </location>
</feature>
<evidence type="ECO:0000313" key="11">
    <source>
        <dbReference type="EMBL" id="ATB28864.1"/>
    </source>
</evidence>
<evidence type="ECO:0000256" key="5">
    <source>
        <dbReference type="ARBA" id="ARBA00022741"/>
    </source>
</evidence>
<dbReference type="EMBL" id="CP022163">
    <property type="protein sequence ID" value="ATB28864.1"/>
    <property type="molecule type" value="Genomic_DNA"/>
</dbReference>
<dbReference type="SMART" id="SM00388">
    <property type="entry name" value="HisKA"/>
    <property type="match status" value="1"/>
</dbReference>
<dbReference type="InterPro" id="IPR003594">
    <property type="entry name" value="HATPase_dom"/>
</dbReference>
<dbReference type="CDD" id="cd00082">
    <property type="entry name" value="HisKA"/>
    <property type="match status" value="1"/>
</dbReference>
<evidence type="ECO:0000256" key="4">
    <source>
        <dbReference type="ARBA" id="ARBA00022679"/>
    </source>
</evidence>
<name>A0A250IAF7_9BACT</name>
<feature type="transmembrane region" description="Helical" evidence="9">
    <location>
        <begin position="86"/>
        <end position="109"/>
    </location>
</feature>
<dbReference type="SUPFAM" id="SSF55874">
    <property type="entry name" value="ATPase domain of HSP90 chaperone/DNA topoisomerase II/histidine kinase"/>
    <property type="match status" value="1"/>
</dbReference>
<dbReference type="InterPro" id="IPR036890">
    <property type="entry name" value="HATPase_C_sf"/>
</dbReference>
<keyword evidence="6 11" id="KW-0418">Kinase</keyword>
<dbReference type="InterPro" id="IPR036097">
    <property type="entry name" value="HisK_dim/P_sf"/>
</dbReference>
<feature type="domain" description="Histidine kinase" evidence="10">
    <location>
        <begin position="307"/>
        <end position="514"/>
    </location>
</feature>
<dbReference type="GO" id="GO:0005524">
    <property type="term" value="F:ATP binding"/>
    <property type="evidence" value="ECO:0007669"/>
    <property type="project" value="UniProtKB-KW"/>
</dbReference>
<evidence type="ECO:0000256" key="7">
    <source>
        <dbReference type="ARBA" id="ARBA00022840"/>
    </source>
</evidence>
<feature type="transmembrane region" description="Helical" evidence="9">
    <location>
        <begin position="29"/>
        <end position="50"/>
    </location>
</feature>
<organism evidence="11 12">
    <name type="scientific">Melittangium boletus DSM 14713</name>
    <dbReference type="NCBI Taxonomy" id="1294270"/>
    <lineage>
        <taxon>Bacteria</taxon>
        <taxon>Pseudomonadati</taxon>
        <taxon>Myxococcota</taxon>
        <taxon>Myxococcia</taxon>
        <taxon>Myxococcales</taxon>
        <taxon>Cystobacterineae</taxon>
        <taxon>Archangiaceae</taxon>
        <taxon>Melittangium</taxon>
    </lineage>
</organism>
<feature type="transmembrane region" description="Helical" evidence="9">
    <location>
        <begin position="155"/>
        <end position="175"/>
    </location>
</feature>
<dbReference type="RefSeq" id="WP_095977501.1">
    <property type="nucleotide sequence ID" value="NZ_CP022163.1"/>
</dbReference>
<dbReference type="Gene3D" id="1.10.287.130">
    <property type="match status" value="1"/>
</dbReference>
<dbReference type="SMART" id="SM00387">
    <property type="entry name" value="HATPase_c"/>
    <property type="match status" value="1"/>
</dbReference>
<evidence type="ECO:0000259" key="10">
    <source>
        <dbReference type="PROSITE" id="PS50109"/>
    </source>
</evidence>
<dbReference type="PANTHER" id="PTHR43065:SF10">
    <property type="entry name" value="PEROXIDE STRESS-ACTIVATED HISTIDINE KINASE MAK3"/>
    <property type="match status" value="1"/>
</dbReference>
<feature type="transmembrane region" description="Helical" evidence="9">
    <location>
        <begin position="181"/>
        <end position="201"/>
    </location>
</feature>
<dbReference type="PROSITE" id="PS50109">
    <property type="entry name" value="HIS_KIN"/>
    <property type="match status" value="1"/>
</dbReference>
<evidence type="ECO:0000256" key="1">
    <source>
        <dbReference type="ARBA" id="ARBA00000085"/>
    </source>
</evidence>
<dbReference type="InterPro" id="IPR004358">
    <property type="entry name" value="Sig_transdc_His_kin-like_C"/>
</dbReference>
<keyword evidence="9" id="KW-1133">Transmembrane helix</keyword>
<dbReference type="Proteomes" id="UP000217289">
    <property type="component" value="Chromosome"/>
</dbReference>
<evidence type="ECO:0000256" key="8">
    <source>
        <dbReference type="ARBA" id="ARBA00023012"/>
    </source>
</evidence>
<keyword evidence="3" id="KW-0597">Phosphoprotein</keyword>
<proteinExistence type="predicted"/>